<dbReference type="EMBL" id="AP013035">
    <property type="protein sequence ID" value="BAT71678.1"/>
    <property type="molecule type" value="Genomic_DNA"/>
</dbReference>
<dbReference type="PATRIC" id="fig|1298851.3.peg.915"/>
<protein>
    <recommendedName>
        <fullName evidence="9">Periplasmic chaperone PpiD</fullName>
    </recommendedName>
    <alternativeName>
        <fullName evidence="10">Periplasmic folding chaperone</fullName>
    </alternativeName>
</protein>
<keyword evidence="13" id="KW-0413">Isomerase</keyword>
<evidence type="ECO:0000256" key="1">
    <source>
        <dbReference type="ARBA" id="ARBA00004382"/>
    </source>
</evidence>
<dbReference type="Pfam" id="PF13145">
    <property type="entry name" value="Rotamase_2"/>
    <property type="match status" value="1"/>
</dbReference>
<proteinExistence type="inferred from homology"/>
<evidence type="ECO:0000256" key="4">
    <source>
        <dbReference type="ARBA" id="ARBA00022692"/>
    </source>
</evidence>
<dbReference type="STRING" id="1298851.TST_0878"/>
<dbReference type="InterPro" id="IPR052029">
    <property type="entry name" value="PpiD_chaperone"/>
</dbReference>
<sequence>MVGYIQRNIKKFSIVLWIIVAAFVGTIFLVWGRGSFMGIGGSYVAKVGDVEITITKFQRTYSKLWDLYRNIYKEKFTPELAKRIGLKEQALSMLVDKAVVLNAALKEGFTVSPREIAEALSKIKAFQVNGRFDKNRYKEVLRLNGYSPIEFERELFNELLRKKLEVVVKANVDVTPEEARLFARGLLQKAKIAYFVADIGDFTGMAEVSNEEAKKYYEKHKEQFRTEPQLELEYVLIKPESFADKVLVTEQEIENYYKDNPDKFMDENGKIKPLKEVKKAIVEELKKEKARKEALKYAIRLQRSMLNSTFEKVASKEKLPILKVKLSPVSQIKLPKEVIQQALSIEEDKPSKVIRTPEGFYIVLVTRRIPSRIPAFEEVAPEVVQRLKIQKAPEAAENWAKDIVKLKDPLEKIVKEKQLKYQVKLSDYFTRRDGLKIGEKVFRKVAMKALQMKVHEKGYELENGKLVVFEVVDFKEPDPKEVEKQAEKLKPYLLSTKREEVWSTFLKEVKERTPIKINQKVWEAFR</sequence>
<dbReference type="InterPro" id="IPR046357">
    <property type="entry name" value="PPIase_dom_sf"/>
</dbReference>
<dbReference type="Gene3D" id="3.10.50.40">
    <property type="match status" value="1"/>
</dbReference>
<keyword evidence="5 11" id="KW-1133">Transmembrane helix</keyword>
<dbReference type="InterPro" id="IPR000297">
    <property type="entry name" value="PPIase_PpiC"/>
</dbReference>
<dbReference type="AlphaFoldDB" id="A0A0S3QTM6"/>
<dbReference type="PANTHER" id="PTHR47529">
    <property type="entry name" value="PEPTIDYL-PROLYL CIS-TRANS ISOMERASE D"/>
    <property type="match status" value="1"/>
</dbReference>
<keyword evidence="3" id="KW-0997">Cell inner membrane</keyword>
<evidence type="ECO:0000256" key="10">
    <source>
        <dbReference type="ARBA" id="ARBA00042775"/>
    </source>
</evidence>
<keyword evidence="6 11" id="KW-0472">Membrane</keyword>
<evidence type="ECO:0000256" key="3">
    <source>
        <dbReference type="ARBA" id="ARBA00022519"/>
    </source>
</evidence>
<keyword evidence="7" id="KW-0143">Chaperone</keyword>
<dbReference type="SUPFAM" id="SSF109998">
    <property type="entry name" value="Triger factor/SurA peptide-binding domain-like"/>
    <property type="match status" value="1"/>
</dbReference>
<evidence type="ECO:0000256" key="5">
    <source>
        <dbReference type="ARBA" id="ARBA00022989"/>
    </source>
</evidence>
<evidence type="ECO:0000256" key="7">
    <source>
        <dbReference type="ARBA" id="ARBA00023186"/>
    </source>
</evidence>
<accession>A0A0S3QTM6</accession>
<dbReference type="GO" id="GO:0003755">
    <property type="term" value="F:peptidyl-prolyl cis-trans isomerase activity"/>
    <property type="evidence" value="ECO:0007669"/>
    <property type="project" value="InterPro"/>
</dbReference>
<organism evidence="13 14">
    <name type="scientific">Thermosulfidibacter takaii (strain DSM 17441 / JCM 13301 / NBRC 103674 / ABI70S6)</name>
    <dbReference type="NCBI Taxonomy" id="1298851"/>
    <lineage>
        <taxon>Bacteria</taxon>
        <taxon>Pseudomonadati</taxon>
        <taxon>Thermosulfidibacterota</taxon>
        <taxon>Thermosulfidibacteria</taxon>
        <taxon>Thermosulfidibacterales</taxon>
        <taxon>Thermosulfidibacteraceae</taxon>
    </lineage>
</organism>
<dbReference type="Pfam" id="PF13624">
    <property type="entry name" value="SurA_N_3"/>
    <property type="match status" value="1"/>
</dbReference>
<comment type="similarity">
    <text evidence="8">Belongs to the PpiD chaperone family.</text>
</comment>
<evidence type="ECO:0000259" key="12">
    <source>
        <dbReference type="Pfam" id="PF13145"/>
    </source>
</evidence>
<dbReference type="Gene3D" id="1.10.4030.10">
    <property type="entry name" value="Porin chaperone SurA, peptide-binding domain"/>
    <property type="match status" value="2"/>
</dbReference>
<dbReference type="OrthoDB" id="9788030at2"/>
<feature type="domain" description="PpiC" evidence="12">
    <location>
        <begin position="248"/>
        <end position="380"/>
    </location>
</feature>
<evidence type="ECO:0000256" key="9">
    <source>
        <dbReference type="ARBA" id="ARBA00040743"/>
    </source>
</evidence>
<feature type="transmembrane region" description="Helical" evidence="11">
    <location>
        <begin position="12"/>
        <end position="32"/>
    </location>
</feature>
<evidence type="ECO:0000256" key="8">
    <source>
        <dbReference type="ARBA" id="ARBA00038408"/>
    </source>
</evidence>
<keyword evidence="2" id="KW-1003">Cell membrane</keyword>
<evidence type="ECO:0000256" key="2">
    <source>
        <dbReference type="ARBA" id="ARBA00022475"/>
    </source>
</evidence>
<dbReference type="KEGG" id="ttk:TST_0878"/>
<evidence type="ECO:0000313" key="14">
    <source>
        <dbReference type="Proteomes" id="UP000063234"/>
    </source>
</evidence>
<evidence type="ECO:0000256" key="11">
    <source>
        <dbReference type="SAM" id="Phobius"/>
    </source>
</evidence>
<keyword evidence="4 11" id="KW-0812">Transmembrane</keyword>
<dbReference type="RefSeq" id="WP_068549676.1">
    <property type="nucleotide sequence ID" value="NZ_AP013035.1"/>
</dbReference>
<dbReference type="Proteomes" id="UP000063234">
    <property type="component" value="Chromosome"/>
</dbReference>
<comment type="subcellular location">
    <subcellularLocation>
        <location evidence="1">Cell inner membrane</location>
        <topology evidence="1">Single-pass type II membrane protein</topology>
        <orientation evidence="1">Periplasmic side</orientation>
    </subcellularLocation>
</comment>
<dbReference type="GO" id="GO:0005886">
    <property type="term" value="C:plasma membrane"/>
    <property type="evidence" value="ECO:0007669"/>
    <property type="project" value="UniProtKB-SubCell"/>
</dbReference>
<evidence type="ECO:0000256" key="6">
    <source>
        <dbReference type="ARBA" id="ARBA00023136"/>
    </source>
</evidence>
<dbReference type="InterPro" id="IPR027304">
    <property type="entry name" value="Trigger_fact/SurA_dom_sf"/>
</dbReference>
<evidence type="ECO:0000313" key="13">
    <source>
        <dbReference type="EMBL" id="BAT71678.1"/>
    </source>
</evidence>
<dbReference type="PANTHER" id="PTHR47529:SF1">
    <property type="entry name" value="PERIPLASMIC CHAPERONE PPID"/>
    <property type="match status" value="1"/>
</dbReference>
<gene>
    <name evidence="13" type="primary">ppiD</name>
    <name evidence="13" type="ORF">TST_0878</name>
</gene>
<name>A0A0S3QTM6_THET7</name>
<reference evidence="14" key="1">
    <citation type="journal article" date="2018" name="Science">
        <title>A primordial and reversible TCA cycle in a facultatively chemolithoautotrophic thermophile.</title>
        <authorList>
            <person name="Nunoura T."/>
            <person name="Chikaraishi Y."/>
            <person name="Izaki R."/>
            <person name="Suwa T."/>
            <person name="Sato T."/>
            <person name="Harada T."/>
            <person name="Mori K."/>
            <person name="Kato Y."/>
            <person name="Miyazaki M."/>
            <person name="Shimamura S."/>
            <person name="Yanagawa K."/>
            <person name="Shuto A."/>
            <person name="Ohkouchi N."/>
            <person name="Fujita N."/>
            <person name="Takaki Y."/>
            <person name="Atomi H."/>
            <person name="Takai K."/>
        </authorList>
    </citation>
    <scope>NUCLEOTIDE SEQUENCE [LARGE SCALE GENOMIC DNA]</scope>
    <source>
        <strain evidence="14">DSM 17441 / JCM 13301 / NBRC 103674 / ABI70S6</strain>
    </source>
</reference>
<keyword evidence="14" id="KW-1185">Reference proteome</keyword>